<dbReference type="PANTHER" id="PTHR20961:SF148">
    <property type="entry name" value="EGF DOMAIN-SPECIFIC O-LINKED N-ACETYLGLUCOSAMINE TRANSFERASE"/>
    <property type="match status" value="1"/>
</dbReference>
<feature type="region of interest" description="Disordered" evidence="11">
    <location>
        <begin position="42"/>
        <end position="80"/>
    </location>
</feature>
<keyword evidence="3 13" id="KW-0808">Transferase</keyword>
<evidence type="ECO:0000256" key="5">
    <source>
        <dbReference type="ARBA" id="ARBA00022824"/>
    </source>
</evidence>
<dbReference type="Proteomes" id="UP000554235">
    <property type="component" value="Unassembled WGS sequence"/>
</dbReference>
<evidence type="ECO:0000256" key="1">
    <source>
        <dbReference type="ARBA" id="ARBA00011970"/>
    </source>
</evidence>
<evidence type="ECO:0000259" key="12">
    <source>
        <dbReference type="Pfam" id="PF04577"/>
    </source>
</evidence>
<comment type="catalytic activity">
    <reaction evidence="10">
        <text>L-threonyl-[protein] + UDP-N-acetyl-alpha-D-glucosamine = 3-O-(N-acetyl-beta-D-glucosaminyl)-L-threonyl-[protein] + UDP + H(+)</text>
        <dbReference type="Rhea" id="RHEA:48908"/>
        <dbReference type="Rhea" id="RHEA-COMP:11060"/>
        <dbReference type="Rhea" id="RHEA-COMP:12252"/>
        <dbReference type="ChEBI" id="CHEBI:15378"/>
        <dbReference type="ChEBI" id="CHEBI:30013"/>
        <dbReference type="ChEBI" id="CHEBI:57705"/>
        <dbReference type="ChEBI" id="CHEBI:58223"/>
        <dbReference type="ChEBI" id="CHEBI:90840"/>
        <dbReference type="EC" id="2.4.1.255"/>
    </reaction>
</comment>
<keyword evidence="14" id="KW-1185">Reference proteome</keyword>
<dbReference type="EMBL" id="JAADYS010001663">
    <property type="protein sequence ID" value="KAF4461723.1"/>
    <property type="molecule type" value="Genomic_DNA"/>
</dbReference>
<comment type="caution">
    <text evidence="13">The sequence shown here is derived from an EMBL/GenBank/DDBJ whole genome shotgun (WGS) entry which is preliminary data.</text>
</comment>
<dbReference type="Pfam" id="PF04577">
    <property type="entry name" value="Glyco_transf_61"/>
    <property type="match status" value="1"/>
</dbReference>
<dbReference type="InterPro" id="IPR007657">
    <property type="entry name" value="Glycosyltransferase_61"/>
</dbReference>
<evidence type="ECO:0000256" key="7">
    <source>
        <dbReference type="ARBA" id="ARBA00040944"/>
    </source>
</evidence>
<dbReference type="InterPro" id="IPR049625">
    <property type="entry name" value="Glyco_transf_61_cat"/>
</dbReference>
<feature type="compositionally biased region" description="Pro residues" evidence="11">
    <location>
        <begin position="50"/>
        <end position="66"/>
    </location>
</feature>
<reference evidence="13 14" key="1">
    <citation type="submission" date="2020-01" db="EMBL/GenBank/DDBJ databases">
        <title>Identification and distribution of gene clusters putatively required for synthesis of sphingolipid metabolism inhibitors in phylogenetically diverse species of the filamentous fungus Fusarium.</title>
        <authorList>
            <person name="Kim H.-S."/>
            <person name="Busman M."/>
            <person name="Brown D.W."/>
            <person name="Divon H."/>
            <person name="Uhlig S."/>
            <person name="Proctor R.H."/>
        </authorList>
    </citation>
    <scope>NUCLEOTIDE SEQUENCE [LARGE SCALE GENOMIC DNA]</scope>
    <source>
        <strain evidence="13 14">NRRL 20459</strain>
    </source>
</reference>
<evidence type="ECO:0000256" key="11">
    <source>
        <dbReference type="SAM" id="MobiDB-lite"/>
    </source>
</evidence>
<evidence type="ECO:0000313" key="13">
    <source>
        <dbReference type="EMBL" id="KAF4461723.1"/>
    </source>
</evidence>
<dbReference type="GO" id="GO:0097363">
    <property type="term" value="F:protein O-acetylglucosaminyltransferase activity"/>
    <property type="evidence" value="ECO:0007669"/>
    <property type="project" value="UniProtKB-EC"/>
</dbReference>
<dbReference type="OrthoDB" id="529273at2759"/>
<organism evidence="13 14">
    <name type="scientific">Fusarium albosuccineum</name>
    <dbReference type="NCBI Taxonomy" id="1237068"/>
    <lineage>
        <taxon>Eukaryota</taxon>
        <taxon>Fungi</taxon>
        <taxon>Dikarya</taxon>
        <taxon>Ascomycota</taxon>
        <taxon>Pezizomycotina</taxon>
        <taxon>Sordariomycetes</taxon>
        <taxon>Hypocreomycetidae</taxon>
        <taxon>Hypocreales</taxon>
        <taxon>Nectriaceae</taxon>
        <taxon>Fusarium</taxon>
        <taxon>Fusarium decemcellulare species complex</taxon>
    </lineage>
</organism>
<dbReference type="EC" id="2.4.1.255" evidence="1"/>
<protein>
    <recommendedName>
        <fullName evidence="7">EGF domain-specific O-linked N-acetylglucosamine transferase</fullName>
        <ecNumber evidence="1">2.4.1.255</ecNumber>
    </recommendedName>
    <alternativeName>
        <fullName evidence="8">Extracellular O-linked N-acetylglucosamine transferase</fullName>
    </alternativeName>
</protein>
<gene>
    <name evidence="13" type="ORF">FALBO_11482</name>
</gene>
<evidence type="ECO:0000256" key="2">
    <source>
        <dbReference type="ARBA" id="ARBA00022676"/>
    </source>
</evidence>
<evidence type="ECO:0000256" key="10">
    <source>
        <dbReference type="ARBA" id="ARBA00049432"/>
    </source>
</evidence>
<evidence type="ECO:0000256" key="6">
    <source>
        <dbReference type="ARBA" id="ARBA00023180"/>
    </source>
</evidence>
<evidence type="ECO:0000256" key="4">
    <source>
        <dbReference type="ARBA" id="ARBA00022729"/>
    </source>
</evidence>
<evidence type="ECO:0000256" key="3">
    <source>
        <dbReference type="ARBA" id="ARBA00022679"/>
    </source>
</evidence>
<name>A0A8H4L549_9HYPO</name>
<keyword evidence="2" id="KW-0328">Glycosyltransferase</keyword>
<sequence>MLVHARRYRLAVAVVAFVLLILGISSYEGVVIRDKAPWPTWASHDDPHSTSPPPQSKNPPPAPPAATPDLPKAYQQEDRSSDWCEDRYGMTYLEKARDSAVSYCTPKSTSDFHCFWSNTADGRSDSMCYGRGAVFDHAQKKWRMDCQIRDLTEEEIQNGVNRAPNDLPRYWYDTGPGVVMQHFVTTDGGDGKAKPNRTTILLKREGAGNPWHCLMEIMSLTYTMDILQISIDPHTKEPYVTAKDGETAQVVILDDQPDGPYFDLWRLFAKMPIRRIADLTADEPAANIVLPFSGGSNPLWQGDWKPNDCRDSPLVKTFARRVLAQYGVSRQERNDDVMVTFVKRTGTRSLHNETELLEAARAAIPNMKINEVDFAAMSFKEQLEIVQKTDLLAGVHGAGLTHTMFLPKGSATLEILPDDFFHKGFRNLAQIMGNSYFSTHGKVPGGSDGDWQNNAVEIDEGRFVEALREAVRSLYNNGMRSHDAV</sequence>
<keyword evidence="5" id="KW-0256">Endoplasmic reticulum</keyword>
<dbReference type="PANTHER" id="PTHR20961">
    <property type="entry name" value="GLYCOSYLTRANSFERASE"/>
    <property type="match status" value="1"/>
</dbReference>
<feature type="domain" description="Glycosyltransferase 61 catalytic" evidence="12">
    <location>
        <begin position="321"/>
        <end position="411"/>
    </location>
</feature>
<comment type="catalytic activity">
    <reaction evidence="9">
        <text>L-seryl-[protein] + UDP-N-acetyl-alpha-D-glucosamine = 3-O-(N-acetyl-beta-D-glucosaminyl)-L-seryl-[protein] + UDP + H(+)</text>
        <dbReference type="Rhea" id="RHEA:48904"/>
        <dbReference type="Rhea" id="RHEA-COMP:9863"/>
        <dbReference type="Rhea" id="RHEA-COMP:12251"/>
        <dbReference type="ChEBI" id="CHEBI:15378"/>
        <dbReference type="ChEBI" id="CHEBI:29999"/>
        <dbReference type="ChEBI" id="CHEBI:57705"/>
        <dbReference type="ChEBI" id="CHEBI:58223"/>
        <dbReference type="ChEBI" id="CHEBI:90838"/>
        <dbReference type="EC" id="2.4.1.255"/>
    </reaction>
</comment>
<dbReference type="GO" id="GO:0005788">
    <property type="term" value="C:endoplasmic reticulum lumen"/>
    <property type="evidence" value="ECO:0007669"/>
    <property type="project" value="TreeGrafter"/>
</dbReference>
<evidence type="ECO:0000256" key="8">
    <source>
        <dbReference type="ARBA" id="ARBA00042574"/>
    </source>
</evidence>
<keyword evidence="6" id="KW-0325">Glycoprotein</keyword>
<dbReference type="AlphaFoldDB" id="A0A8H4L549"/>
<accession>A0A8H4L549</accession>
<proteinExistence type="predicted"/>
<keyword evidence="4" id="KW-0732">Signal</keyword>
<evidence type="ECO:0000313" key="14">
    <source>
        <dbReference type="Proteomes" id="UP000554235"/>
    </source>
</evidence>
<evidence type="ECO:0000256" key="9">
    <source>
        <dbReference type="ARBA" id="ARBA00048317"/>
    </source>
</evidence>